<dbReference type="GO" id="GO:0015020">
    <property type="term" value="F:glucuronosyltransferase activity"/>
    <property type="evidence" value="ECO:0007669"/>
    <property type="project" value="UniProtKB-EC"/>
</dbReference>
<dbReference type="RefSeq" id="XP_073973012.1">
    <property type="nucleotide sequence ID" value="XM_074116911.1"/>
</dbReference>
<dbReference type="Pfam" id="PF00201">
    <property type="entry name" value="UDPGT"/>
    <property type="match status" value="1"/>
</dbReference>
<dbReference type="PROSITE" id="PS00375">
    <property type="entry name" value="UDPGT"/>
    <property type="match status" value="1"/>
</dbReference>
<dbReference type="InterPro" id="IPR035595">
    <property type="entry name" value="UDP_glycos_trans_CS"/>
</dbReference>
<dbReference type="PANTHER" id="PTHR48043">
    <property type="entry name" value="EG:EG0003.4 PROTEIN-RELATED"/>
    <property type="match status" value="1"/>
</dbReference>
<evidence type="ECO:0000256" key="3">
    <source>
        <dbReference type="ARBA" id="ARBA00022676"/>
    </source>
</evidence>
<keyword evidence="7 12" id="KW-1133">Transmembrane helix</keyword>
<keyword evidence="8 12" id="KW-0472">Membrane</keyword>
<keyword evidence="9" id="KW-0325">Glycoprotein</keyword>
<evidence type="ECO:0000256" key="6">
    <source>
        <dbReference type="ARBA" id="ARBA00022824"/>
    </source>
</evidence>
<sequence length="532" mass="61016">MTKFQNILILVTFLVTSGNTANILVMVPMPFVSHTMNFMPIFKELAIRGHNVTLVSPFPQKTPVANLTEILVPNVLNDLFDTSIVKDILTKDDFISKITILWEFGFESMPRALKFEQVQRLIHDTDSKFDLILAETFFIQEPFVAFGHKFNAPIINIMPAFFFPLSAHLTGNHLPLSYSPLNKLGYSDHMTFLERVLNFLVYYLDIIGSDLYYLNKQDAIMREYFKYPGSENLPQIQELLRTTSLTLMDYNMAVGYPVPLHKNVVLFGGINAQGPDKLPADLQKIMDDAKDGVIYLSFGSYFQISFLEPLAQDAILSAIGKLKLKVLLKLDDPSLLKKVSGKNIEIRSWFPQSEILAHPNCKLFITHGGLHGLMEAVYHAMPMVVLPFMADQIFNAKFVETVGIGVSLNKQTITDVQLLQAVDTVLHNPSYREKIKERSSIFKDQPIPTMDHVIYWIEYVIRHRGAPHLRPAVLDLHWYQYLMLDVIAFYTLIVFLILYIVKKILSLFFRCVKRIIFRDNVCKQKNKKSKKE</sequence>
<evidence type="ECO:0000256" key="5">
    <source>
        <dbReference type="ARBA" id="ARBA00022692"/>
    </source>
</evidence>
<keyword evidence="6" id="KW-0256">Endoplasmic reticulum</keyword>
<evidence type="ECO:0000256" key="11">
    <source>
        <dbReference type="RuleBase" id="RU003718"/>
    </source>
</evidence>
<dbReference type="PANTHER" id="PTHR48043:SF159">
    <property type="entry name" value="EG:EG0003.4 PROTEIN-RELATED"/>
    <property type="match status" value="1"/>
</dbReference>
<dbReference type="FunFam" id="3.40.50.2000:FF:000050">
    <property type="entry name" value="UDP-glucuronosyltransferase"/>
    <property type="match status" value="1"/>
</dbReference>
<name>R4G364_RHOPR</name>
<dbReference type="SUPFAM" id="SSF53756">
    <property type="entry name" value="UDP-Glycosyltransferase/glycogen phosphorylase"/>
    <property type="match status" value="1"/>
</dbReference>
<comment type="catalytic activity">
    <reaction evidence="12">
        <text>glucuronate acceptor + UDP-alpha-D-glucuronate = acceptor beta-D-glucuronoside + UDP + H(+)</text>
        <dbReference type="Rhea" id="RHEA:21032"/>
        <dbReference type="ChEBI" id="CHEBI:15378"/>
        <dbReference type="ChEBI" id="CHEBI:58052"/>
        <dbReference type="ChEBI" id="CHEBI:58223"/>
        <dbReference type="ChEBI" id="CHEBI:132367"/>
        <dbReference type="ChEBI" id="CHEBI:132368"/>
        <dbReference type="EC" id="2.4.1.17"/>
    </reaction>
</comment>
<organism evidence="13">
    <name type="scientific">Rhodnius prolixus</name>
    <name type="common">Triatomid bug</name>
    <dbReference type="NCBI Taxonomy" id="13249"/>
    <lineage>
        <taxon>Eukaryota</taxon>
        <taxon>Metazoa</taxon>
        <taxon>Ecdysozoa</taxon>
        <taxon>Arthropoda</taxon>
        <taxon>Hexapoda</taxon>
        <taxon>Insecta</taxon>
        <taxon>Pterygota</taxon>
        <taxon>Neoptera</taxon>
        <taxon>Paraneoptera</taxon>
        <taxon>Hemiptera</taxon>
        <taxon>Heteroptera</taxon>
        <taxon>Panheteroptera</taxon>
        <taxon>Cimicomorpha</taxon>
        <taxon>Reduviidae</taxon>
        <taxon>Triatominae</taxon>
        <taxon>Rhodnius</taxon>
    </lineage>
</organism>
<evidence type="ECO:0000256" key="7">
    <source>
        <dbReference type="ARBA" id="ARBA00022989"/>
    </source>
</evidence>
<evidence type="ECO:0000256" key="2">
    <source>
        <dbReference type="ARBA" id="ARBA00009995"/>
    </source>
</evidence>
<dbReference type="EMBL" id="GAHY01001961">
    <property type="protein sequence ID" value="JAA75549.1"/>
    <property type="molecule type" value="mRNA"/>
</dbReference>
<proteinExistence type="evidence at transcript level"/>
<dbReference type="EC" id="2.4.1.17" evidence="12"/>
<evidence type="ECO:0000256" key="8">
    <source>
        <dbReference type="ARBA" id="ARBA00023136"/>
    </source>
</evidence>
<dbReference type="Gene3D" id="3.40.50.2000">
    <property type="entry name" value="Glycogen Phosphorylase B"/>
    <property type="match status" value="2"/>
</dbReference>
<comment type="similarity">
    <text evidence="2 11">Belongs to the UDP-glycosyltransferase family.</text>
</comment>
<dbReference type="VEuPathDB" id="VectorBase:RPRC015030"/>
<dbReference type="GeneID" id="141448501"/>
<keyword evidence="4 11" id="KW-0808">Transferase</keyword>
<dbReference type="GO" id="GO:0016020">
    <property type="term" value="C:membrane"/>
    <property type="evidence" value="ECO:0007669"/>
    <property type="project" value="UniProtKB-SubCell"/>
</dbReference>
<keyword evidence="5 12" id="KW-0812">Transmembrane</keyword>
<dbReference type="InterPro" id="IPR050271">
    <property type="entry name" value="UDP-glycosyltransferase"/>
</dbReference>
<evidence type="ECO:0000256" key="4">
    <source>
        <dbReference type="ARBA" id="ARBA00022679"/>
    </source>
</evidence>
<protein>
    <recommendedName>
        <fullName evidence="12">UDP-glucuronosyltransferase</fullName>
        <ecNumber evidence="12">2.4.1.17</ecNumber>
    </recommendedName>
</protein>
<feature type="transmembrane region" description="Helical" evidence="12">
    <location>
        <begin position="478"/>
        <end position="501"/>
    </location>
</feature>
<evidence type="ECO:0000256" key="9">
    <source>
        <dbReference type="ARBA" id="ARBA00023180"/>
    </source>
</evidence>
<dbReference type="RefSeq" id="XP_073973065.1">
    <property type="nucleotide sequence ID" value="XM_074116964.1"/>
</dbReference>
<dbReference type="InterPro" id="IPR002213">
    <property type="entry name" value="UDP_glucos_trans"/>
</dbReference>
<dbReference type="GO" id="GO:0005783">
    <property type="term" value="C:endoplasmic reticulum"/>
    <property type="evidence" value="ECO:0007669"/>
    <property type="project" value="UniProtKB-SubCell"/>
</dbReference>
<keyword evidence="3 11" id="KW-0328">Glycosyltransferase</keyword>
<comment type="subcellular location">
    <subcellularLocation>
        <location evidence="10">Endomembrane system</location>
        <topology evidence="10">Single-pass type I membrane protein</topology>
    </subcellularLocation>
    <subcellularLocation>
        <location evidence="1">Endoplasmic reticulum</location>
    </subcellularLocation>
    <subcellularLocation>
        <location evidence="12">Membrane</location>
        <topology evidence="12">Single-pass membrane protein</topology>
    </subcellularLocation>
</comment>
<dbReference type="AlphaFoldDB" id="R4G364"/>
<accession>R4G364</accession>
<evidence type="ECO:0000256" key="10">
    <source>
        <dbReference type="ARBA" id="ARBA00046288"/>
    </source>
</evidence>
<evidence type="ECO:0000256" key="12">
    <source>
        <dbReference type="RuleBase" id="RU362059"/>
    </source>
</evidence>
<dbReference type="CDD" id="cd03784">
    <property type="entry name" value="GT1_Gtf-like"/>
    <property type="match status" value="1"/>
</dbReference>
<reference evidence="13" key="1">
    <citation type="submission" date="2013-04" db="EMBL/GenBank/DDBJ databases">
        <title>An insight into the transcriptome of the digestive tract of the blood sucking bug, Rhodnius prolixus.</title>
        <authorList>
            <person name="Ribeiro J.M.C."/>
            <person name="Genta F.A."/>
            <person name="Sorgine M.H.F."/>
            <person name="Paiva-Silva G.O."/>
            <person name="Majerowicz D."/>
            <person name="Medeiros M."/>
            <person name="Koerich L."/>
            <person name="Terra W.R."/>
            <person name="Ferreira C."/>
            <person name="Pimentel A.C."/>
            <person name="Bisch P.M."/>
            <person name="Diniz M.M.P."/>
            <person name="Nascimento R."/>
            <person name="Salmon D."/>
            <person name="Silber A.M."/>
            <person name="Alves M."/>
            <person name="Oliveira M.F."/>
            <person name="Gondim K.C."/>
            <person name="Silva Neto M.A.C."/>
            <person name="Atella G.C."/>
            <person name="Araujo H."/>
            <person name="Dias F.S."/>
            <person name="Polycarpo C.R."/>
            <person name="Fampa P."/>
            <person name="Melo A.C."/>
            <person name="Tanaka A.S."/>
            <person name="Balczun C."/>
            <person name="Oliveira J.H.M."/>
            <person name="Goncalves R."/>
            <person name="Lazoski C."/>
            <person name="Pereira M.A."/>
            <person name="Rivera-Pomar R."/>
            <person name="Diambra L."/>
            <person name="Schaub G.A."/>
            <person name="Garcia E.S."/>
            <person name="Azambuja P."/>
            <person name="Braz G.R.C."/>
            <person name="Oliveira P.L."/>
        </authorList>
    </citation>
    <scope>NUCLEOTIDE SEQUENCE</scope>
</reference>
<evidence type="ECO:0000313" key="13">
    <source>
        <dbReference type="EMBL" id="JAA75549.1"/>
    </source>
</evidence>
<evidence type="ECO:0000256" key="1">
    <source>
        <dbReference type="ARBA" id="ARBA00004240"/>
    </source>
</evidence>